<evidence type="ECO:0000313" key="2">
    <source>
        <dbReference type="Proteomes" id="UP000013523"/>
    </source>
</evidence>
<dbReference type="GO" id="GO:0016787">
    <property type="term" value="F:hydrolase activity"/>
    <property type="evidence" value="ECO:0007669"/>
    <property type="project" value="UniProtKB-KW"/>
</dbReference>
<dbReference type="InterPro" id="IPR023214">
    <property type="entry name" value="HAD_sf"/>
</dbReference>
<dbReference type="AlphaFoldDB" id="R4K8I6"/>
<name>R4K8I6_CLOPA</name>
<reference evidence="1 2" key="1">
    <citation type="submission" date="2012-01" db="EMBL/GenBank/DDBJ databases">
        <title>Complete sequence of chromosome of Clostridium pasteurianum BC1.</title>
        <authorList>
            <consortium name="US DOE Joint Genome Institute"/>
            <person name="Lucas S."/>
            <person name="Han J."/>
            <person name="Lapidus A."/>
            <person name="Cheng J.-F."/>
            <person name="Goodwin L."/>
            <person name="Pitluck S."/>
            <person name="Peters L."/>
            <person name="Mikhailova N."/>
            <person name="Teshima H."/>
            <person name="Detter J.C."/>
            <person name="Han C."/>
            <person name="Tapia R."/>
            <person name="Land M."/>
            <person name="Hauser L."/>
            <person name="Kyrpides N."/>
            <person name="Ivanova N."/>
            <person name="Pagani I."/>
            <person name="Dunn J."/>
            <person name="Taghavi S."/>
            <person name="Francis A."/>
            <person name="van der Lelie D."/>
            <person name="Woyke T."/>
        </authorList>
    </citation>
    <scope>NUCLEOTIDE SEQUENCE [LARGE SCALE GENOMIC DNA]</scope>
    <source>
        <strain evidence="1 2">BC1</strain>
    </source>
</reference>
<dbReference type="SUPFAM" id="SSF56784">
    <property type="entry name" value="HAD-like"/>
    <property type="match status" value="1"/>
</dbReference>
<dbReference type="OrthoDB" id="9810101at2"/>
<dbReference type="PATRIC" id="fig|86416.3.peg.1923"/>
<dbReference type="KEGG" id="cpas:Clopa_1954"/>
<sequence>MNTLYVSDLDGTLLNRNSQLSEESKEIINTLVKKGVKFTYATARSFSYLTF</sequence>
<accession>R4K8I6</accession>
<dbReference type="Gene3D" id="3.40.50.1000">
    <property type="entry name" value="HAD superfamily/HAD-like"/>
    <property type="match status" value="1"/>
</dbReference>
<proteinExistence type="predicted"/>
<dbReference type="HOGENOM" id="CLU_3097427_0_0_9"/>
<dbReference type="Pfam" id="PF08282">
    <property type="entry name" value="Hydrolase_3"/>
    <property type="match status" value="1"/>
</dbReference>
<evidence type="ECO:0000313" key="1">
    <source>
        <dbReference type="EMBL" id="AGK96849.1"/>
    </source>
</evidence>
<dbReference type="Proteomes" id="UP000013523">
    <property type="component" value="Chromosome"/>
</dbReference>
<gene>
    <name evidence="1" type="ORF">Clopa_1954</name>
</gene>
<keyword evidence="1" id="KW-0378">Hydrolase</keyword>
<dbReference type="EMBL" id="CP003261">
    <property type="protein sequence ID" value="AGK96849.1"/>
    <property type="molecule type" value="Genomic_DNA"/>
</dbReference>
<dbReference type="InterPro" id="IPR036412">
    <property type="entry name" value="HAD-like_sf"/>
</dbReference>
<protein>
    <submittedName>
        <fullName evidence="1">Putative HAD superfamily hydrolase</fullName>
    </submittedName>
</protein>
<keyword evidence="2" id="KW-1185">Reference proteome</keyword>
<dbReference type="RefSeq" id="WP_015615167.1">
    <property type="nucleotide sequence ID" value="NC_021182.1"/>
</dbReference>
<organism evidence="1 2">
    <name type="scientific">Clostridium pasteurianum BC1</name>
    <dbReference type="NCBI Taxonomy" id="86416"/>
    <lineage>
        <taxon>Bacteria</taxon>
        <taxon>Bacillati</taxon>
        <taxon>Bacillota</taxon>
        <taxon>Clostridia</taxon>
        <taxon>Eubacteriales</taxon>
        <taxon>Clostridiaceae</taxon>
        <taxon>Clostridium</taxon>
    </lineage>
</organism>